<dbReference type="GO" id="GO:0019185">
    <property type="term" value="C:snRNA-activating protein complex"/>
    <property type="evidence" value="ECO:0007669"/>
    <property type="project" value="TreeGrafter"/>
</dbReference>
<feature type="domain" description="Myb-like" evidence="6">
    <location>
        <begin position="291"/>
        <end position="335"/>
    </location>
</feature>
<dbReference type="Pfam" id="PF13921">
    <property type="entry name" value="Myb_DNA-bind_6"/>
    <property type="match status" value="1"/>
</dbReference>
<evidence type="ECO:0000256" key="5">
    <source>
        <dbReference type="SAM" id="MobiDB-lite"/>
    </source>
</evidence>
<dbReference type="PROSITE" id="PS50090">
    <property type="entry name" value="MYB_LIKE"/>
    <property type="match status" value="2"/>
</dbReference>
<feature type="compositionally biased region" description="Low complexity" evidence="5">
    <location>
        <begin position="73"/>
        <end position="84"/>
    </location>
</feature>
<evidence type="ECO:0000256" key="3">
    <source>
        <dbReference type="ARBA" id="ARBA00023163"/>
    </source>
</evidence>
<sequence length="373" mass="41790">MATSSQHHPGYVSPSHQQHHQQQQQHHQQQQQQHHHQQQYTQPQQYRHPVQHQGEHGVLQHDGAHGSPHGLPQVQAGGAVSAAAHSHHQHHHHQHPPHLMMDATRMGHARIEPSHYETSGGMISPMYQHMPPSTQPQAHQVPNSLKRPRSDSLDVPLHGLHQMGHVNLAGLHQAHLGQTYAQAAGTASLSLSHPTHHHHRLPDSEPSAKMMRREDIGGAPSVVGQEGMPEPAPRPKGPKLKFTAEDDQLLIELKEQKNLTWKQIADFFPGRSSGTLQVRYCTKLKAKTKQWNPDMDEKLRAALNDYEQEKWRIVSTKLGPGFTPAACRERAEELHVLGEHGETKYEELASSPEEVETSLVEPTETLYAHVPLG</sequence>
<feature type="compositionally biased region" description="Basic and acidic residues" evidence="5">
    <location>
        <begin position="53"/>
        <end position="64"/>
    </location>
</feature>
<keyword evidence="3" id="KW-0804">Transcription</keyword>
<feature type="compositionally biased region" description="Basic residues" evidence="5">
    <location>
        <begin position="85"/>
        <end position="96"/>
    </location>
</feature>
<evidence type="ECO:0000256" key="4">
    <source>
        <dbReference type="ARBA" id="ARBA00023242"/>
    </source>
</evidence>
<keyword evidence="8" id="KW-1185">Reference proteome</keyword>
<dbReference type="GO" id="GO:0001006">
    <property type="term" value="F:RNA polymerase III type 3 promoter sequence-specific DNA binding"/>
    <property type="evidence" value="ECO:0007669"/>
    <property type="project" value="TreeGrafter"/>
</dbReference>
<name>A0A9P8CN85_9HYPO</name>
<dbReference type="GO" id="GO:0042796">
    <property type="term" value="P:snRNA transcription by RNA polymerase III"/>
    <property type="evidence" value="ECO:0007669"/>
    <property type="project" value="TreeGrafter"/>
</dbReference>
<dbReference type="InterPro" id="IPR051575">
    <property type="entry name" value="Myb-like_DNA-bd"/>
</dbReference>
<dbReference type="GeneID" id="70293228"/>
<evidence type="ECO:0000256" key="2">
    <source>
        <dbReference type="ARBA" id="ARBA00023125"/>
    </source>
</evidence>
<evidence type="ECO:0000313" key="7">
    <source>
        <dbReference type="EMBL" id="KAG9252810.1"/>
    </source>
</evidence>
<evidence type="ECO:0000256" key="1">
    <source>
        <dbReference type="ARBA" id="ARBA00023015"/>
    </source>
</evidence>
<dbReference type="InterPro" id="IPR009057">
    <property type="entry name" value="Homeodomain-like_sf"/>
</dbReference>
<evidence type="ECO:0000259" key="6">
    <source>
        <dbReference type="PROSITE" id="PS50090"/>
    </source>
</evidence>
<dbReference type="Gene3D" id="1.10.10.60">
    <property type="entry name" value="Homeodomain-like"/>
    <property type="match status" value="2"/>
</dbReference>
<feature type="domain" description="Myb-like" evidence="6">
    <location>
        <begin position="234"/>
        <end position="284"/>
    </location>
</feature>
<dbReference type="PANTHER" id="PTHR46621:SF1">
    <property type="entry name" value="SNRNA-ACTIVATING PROTEIN COMPLEX SUBUNIT 4"/>
    <property type="match status" value="1"/>
</dbReference>
<reference evidence="7" key="1">
    <citation type="journal article" date="2021" name="IMA Fungus">
        <title>Genomic characterization of three marine fungi, including Emericellopsis atlantica sp. nov. with signatures of a generalist lifestyle and marine biomass degradation.</title>
        <authorList>
            <person name="Hagestad O.C."/>
            <person name="Hou L."/>
            <person name="Andersen J.H."/>
            <person name="Hansen E.H."/>
            <person name="Altermark B."/>
            <person name="Li C."/>
            <person name="Kuhnert E."/>
            <person name="Cox R.J."/>
            <person name="Crous P.W."/>
            <person name="Spatafora J.W."/>
            <person name="Lail K."/>
            <person name="Amirebrahimi M."/>
            <person name="Lipzen A."/>
            <person name="Pangilinan J."/>
            <person name="Andreopoulos W."/>
            <person name="Hayes R.D."/>
            <person name="Ng V."/>
            <person name="Grigoriev I.V."/>
            <person name="Jackson S.A."/>
            <person name="Sutton T.D.S."/>
            <person name="Dobson A.D.W."/>
            <person name="Rama T."/>
        </authorList>
    </citation>
    <scope>NUCLEOTIDE SEQUENCE</scope>
    <source>
        <strain evidence="7">TS7</strain>
    </source>
</reference>
<dbReference type="SMART" id="SM00717">
    <property type="entry name" value="SANT"/>
    <property type="match status" value="2"/>
</dbReference>
<dbReference type="GO" id="GO:0042795">
    <property type="term" value="P:snRNA transcription by RNA polymerase II"/>
    <property type="evidence" value="ECO:0007669"/>
    <property type="project" value="TreeGrafter"/>
</dbReference>
<gene>
    <name evidence="7" type="ORF">F5Z01DRAFT_637975</name>
</gene>
<evidence type="ECO:0000313" key="8">
    <source>
        <dbReference type="Proteomes" id="UP000887229"/>
    </source>
</evidence>
<dbReference type="InterPro" id="IPR001005">
    <property type="entry name" value="SANT/Myb"/>
</dbReference>
<dbReference type="AlphaFoldDB" id="A0A9P8CN85"/>
<dbReference type="OrthoDB" id="2143914at2759"/>
<accession>A0A9P8CN85</accession>
<dbReference type="Proteomes" id="UP000887229">
    <property type="component" value="Unassembled WGS sequence"/>
</dbReference>
<dbReference type="PANTHER" id="PTHR46621">
    <property type="entry name" value="SNRNA-ACTIVATING PROTEIN COMPLEX SUBUNIT 4"/>
    <property type="match status" value="1"/>
</dbReference>
<organism evidence="7 8">
    <name type="scientific">Emericellopsis atlantica</name>
    <dbReference type="NCBI Taxonomy" id="2614577"/>
    <lineage>
        <taxon>Eukaryota</taxon>
        <taxon>Fungi</taxon>
        <taxon>Dikarya</taxon>
        <taxon>Ascomycota</taxon>
        <taxon>Pezizomycotina</taxon>
        <taxon>Sordariomycetes</taxon>
        <taxon>Hypocreomycetidae</taxon>
        <taxon>Hypocreales</taxon>
        <taxon>Bionectriaceae</taxon>
        <taxon>Emericellopsis</taxon>
    </lineage>
</organism>
<comment type="caution">
    <text evidence="7">The sequence shown here is derived from an EMBL/GenBank/DDBJ whole genome shotgun (WGS) entry which is preliminary data.</text>
</comment>
<feature type="region of interest" description="Disordered" evidence="5">
    <location>
        <begin position="1"/>
        <end position="98"/>
    </location>
</feature>
<dbReference type="EMBL" id="MU251260">
    <property type="protein sequence ID" value="KAG9252810.1"/>
    <property type="molecule type" value="Genomic_DNA"/>
</dbReference>
<dbReference type="RefSeq" id="XP_046116734.1">
    <property type="nucleotide sequence ID" value="XM_046262325.1"/>
</dbReference>
<feature type="compositionally biased region" description="Polar residues" evidence="5">
    <location>
        <begin position="131"/>
        <end position="143"/>
    </location>
</feature>
<keyword evidence="4" id="KW-0539">Nucleus</keyword>
<feature type="region of interest" description="Disordered" evidence="5">
    <location>
        <begin position="115"/>
        <end position="149"/>
    </location>
</feature>
<protein>
    <recommendedName>
        <fullName evidence="6">Myb-like domain-containing protein</fullName>
    </recommendedName>
</protein>
<keyword evidence="1" id="KW-0805">Transcription regulation</keyword>
<dbReference type="GO" id="GO:0000978">
    <property type="term" value="F:RNA polymerase II cis-regulatory region sequence-specific DNA binding"/>
    <property type="evidence" value="ECO:0007669"/>
    <property type="project" value="TreeGrafter"/>
</dbReference>
<proteinExistence type="predicted"/>
<keyword evidence="2" id="KW-0238">DNA-binding</keyword>
<dbReference type="CDD" id="cd00167">
    <property type="entry name" value="SANT"/>
    <property type="match status" value="2"/>
</dbReference>
<feature type="region of interest" description="Disordered" evidence="5">
    <location>
        <begin position="218"/>
        <end position="240"/>
    </location>
</feature>
<feature type="compositionally biased region" description="Low complexity" evidence="5">
    <location>
        <begin position="20"/>
        <end position="45"/>
    </location>
</feature>
<dbReference type="SUPFAM" id="SSF46689">
    <property type="entry name" value="Homeodomain-like"/>
    <property type="match status" value="2"/>
</dbReference>